<dbReference type="EMBL" id="JAPFFM010000015">
    <property type="protein sequence ID" value="KAJ6708872.1"/>
    <property type="molecule type" value="Genomic_DNA"/>
</dbReference>
<organism evidence="1 2">
    <name type="scientific">Salix koriyanagi</name>
    <dbReference type="NCBI Taxonomy" id="2511006"/>
    <lineage>
        <taxon>Eukaryota</taxon>
        <taxon>Viridiplantae</taxon>
        <taxon>Streptophyta</taxon>
        <taxon>Embryophyta</taxon>
        <taxon>Tracheophyta</taxon>
        <taxon>Spermatophyta</taxon>
        <taxon>Magnoliopsida</taxon>
        <taxon>eudicotyledons</taxon>
        <taxon>Gunneridae</taxon>
        <taxon>Pentapetalae</taxon>
        <taxon>rosids</taxon>
        <taxon>fabids</taxon>
        <taxon>Malpighiales</taxon>
        <taxon>Salicaceae</taxon>
        <taxon>Saliceae</taxon>
        <taxon>Salix</taxon>
    </lineage>
</organism>
<dbReference type="AlphaFoldDB" id="A0A9Q0TCE0"/>
<accession>A0A9Q0TCE0</accession>
<gene>
    <name evidence="1" type="ORF">OIU74_010054</name>
</gene>
<dbReference type="Proteomes" id="UP001151752">
    <property type="component" value="Chromosome 2"/>
</dbReference>
<protein>
    <submittedName>
        <fullName evidence="1">PIRIFORMOSPORA INDICA-INSENSITIVE PROTEIN 2-LIKE</fullName>
    </submittedName>
</protein>
<evidence type="ECO:0000313" key="1">
    <source>
        <dbReference type="EMBL" id="KAJ6708872.1"/>
    </source>
</evidence>
<name>A0A9Q0TCE0_9ROSI</name>
<reference evidence="1" key="1">
    <citation type="submission" date="2022-11" db="EMBL/GenBank/DDBJ databases">
        <authorList>
            <person name="Hyden B.L."/>
            <person name="Feng K."/>
            <person name="Yates T."/>
            <person name="Jawdy S."/>
            <person name="Smart L.B."/>
            <person name="Muchero W."/>
        </authorList>
    </citation>
    <scope>NUCLEOTIDE SEQUENCE</scope>
    <source>
        <tissue evidence="1">Shoot tip</tissue>
    </source>
</reference>
<keyword evidence="2" id="KW-1185">Reference proteome</keyword>
<reference evidence="1" key="2">
    <citation type="journal article" date="2023" name="Int. J. Mol. Sci.">
        <title>De Novo Assembly and Annotation of 11 Diverse Shrub Willow (Salix) Genomes Reveals Novel Gene Organization in Sex-Linked Regions.</title>
        <authorList>
            <person name="Hyden B."/>
            <person name="Feng K."/>
            <person name="Yates T.B."/>
            <person name="Jawdy S."/>
            <person name="Cereghino C."/>
            <person name="Smart L.B."/>
            <person name="Muchero W."/>
        </authorList>
    </citation>
    <scope>NUCLEOTIDE SEQUENCE</scope>
    <source>
        <tissue evidence="1">Shoot tip</tissue>
    </source>
</reference>
<proteinExistence type="predicted"/>
<sequence>MPVSLSDVSSSSYGANLEELVFIENPALGGSLDGIIGNFTNLWSHVPVNGGNLTQLLKLDLSLKHRSLTSLQSSEFLGLSSDSSRNFGVPLFSGECPDGRKCA</sequence>
<evidence type="ECO:0000313" key="2">
    <source>
        <dbReference type="Proteomes" id="UP001151752"/>
    </source>
</evidence>
<comment type="caution">
    <text evidence="1">The sequence shown here is derived from an EMBL/GenBank/DDBJ whole genome shotgun (WGS) entry which is preliminary data.</text>
</comment>